<proteinExistence type="predicted"/>
<organism evidence="1 2">
    <name type="scientific">Scutellospora calospora</name>
    <dbReference type="NCBI Taxonomy" id="85575"/>
    <lineage>
        <taxon>Eukaryota</taxon>
        <taxon>Fungi</taxon>
        <taxon>Fungi incertae sedis</taxon>
        <taxon>Mucoromycota</taxon>
        <taxon>Glomeromycotina</taxon>
        <taxon>Glomeromycetes</taxon>
        <taxon>Diversisporales</taxon>
        <taxon>Gigasporaceae</taxon>
        <taxon>Scutellospora</taxon>
    </lineage>
</organism>
<feature type="non-terminal residue" evidence="1">
    <location>
        <position position="42"/>
    </location>
</feature>
<feature type="non-terminal residue" evidence="1">
    <location>
        <position position="1"/>
    </location>
</feature>
<reference evidence="1" key="1">
    <citation type="submission" date="2021-06" db="EMBL/GenBank/DDBJ databases">
        <authorList>
            <person name="Kallberg Y."/>
            <person name="Tangrot J."/>
            <person name="Rosling A."/>
        </authorList>
    </citation>
    <scope>NUCLEOTIDE SEQUENCE</scope>
    <source>
        <strain evidence="1">AU212A</strain>
    </source>
</reference>
<dbReference type="Proteomes" id="UP000789860">
    <property type="component" value="Unassembled WGS sequence"/>
</dbReference>
<sequence>DYNIPLIQSYILSENTINEWKEIIVHTIYKRLPLAFKKTSKQ</sequence>
<name>A0ACA9PVV4_9GLOM</name>
<evidence type="ECO:0000313" key="2">
    <source>
        <dbReference type="Proteomes" id="UP000789860"/>
    </source>
</evidence>
<dbReference type="EMBL" id="CAJVPM010047018">
    <property type="protein sequence ID" value="CAG8719932.1"/>
    <property type="molecule type" value="Genomic_DNA"/>
</dbReference>
<accession>A0ACA9PVV4</accession>
<evidence type="ECO:0000313" key="1">
    <source>
        <dbReference type="EMBL" id="CAG8719932.1"/>
    </source>
</evidence>
<keyword evidence="2" id="KW-1185">Reference proteome</keyword>
<gene>
    <name evidence="1" type="ORF">SCALOS_LOCUS11215</name>
</gene>
<protein>
    <submittedName>
        <fullName evidence="1">1673_t:CDS:1</fullName>
    </submittedName>
</protein>
<comment type="caution">
    <text evidence="1">The sequence shown here is derived from an EMBL/GenBank/DDBJ whole genome shotgun (WGS) entry which is preliminary data.</text>
</comment>